<dbReference type="GO" id="GO:0005829">
    <property type="term" value="C:cytosol"/>
    <property type="evidence" value="ECO:0007669"/>
    <property type="project" value="TreeGrafter"/>
</dbReference>
<feature type="binding site" evidence="1">
    <location>
        <position position="210"/>
    </location>
    <ligand>
        <name>substrate</name>
    </ligand>
</feature>
<dbReference type="PANTHER" id="PTHR43757:SF2">
    <property type="entry name" value="AMINOMETHYLTRANSFERASE, MITOCHONDRIAL"/>
    <property type="match status" value="1"/>
</dbReference>
<dbReference type="InterPro" id="IPR028896">
    <property type="entry name" value="GcvT/YgfZ/DmdA"/>
</dbReference>
<evidence type="ECO:0000259" key="2">
    <source>
        <dbReference type="Pfam" id="PF01571"/>
    </source>
</evidence>
<dbReference type="SUPFAM" id="SSF103025">
    <property type="entry name" value="Folate-binding domain"/>
    <property type="match status" value="1"/>
</dbReference>
<evidence type="ECO:0000313" key="4">
    <source>
        <dbReference type="Proteomes" id="UP000199025"/>
    </source>
</evidence>
<gene>
    <name evidence="3" type="ORF">SAMN05421835_12437</name>
</gene>
<feature type="domain" description="GCVT N-terminal" evidence="2">
    <location>
        <begin position="26"/>
        <end position="251"/>
    </location>
</feature>
<keyword evidence="3" id="KW-0489">Methyltransferase</keyword>
<reference evidence="3 4" key="1">
    <citation type="submission" date="2016-10" db="EMBL/GenBank/DDBJ databases">
        <authorList>
            <person name="de Groot N.N."/>
        </authorList>
    </citation>
    <scope>NUCLEOTIDE SEQUENCE [LARGE SCALE GENOMIC DNA]</scope>
    <source>
        <strain evidence="3 4">DSM 44468</strain>
    </source>
</reference>
<evidence type="ECO:0000256" key="1">
    <source>
        <dbReference type="PIRSR" id="PIRSR006487-1"/>
    </source>
</evidence>
<organism evidence="3 4">
    <name type="scientific">Amycolatopsis sacchari</name>
    <dbReference type="NCBI Taxonomy" id="115433"/>
    <lineage>
        <taxon>Bacteria</taxon>
        <taxon>Bacillati</taxon>
        <taxon>Actinomycetota</taxon>
        <taxon>Actinomycetes</taxon>
        <taxon>Pseudonocardiales</taxon>
        <taxon>Pseudonocardiaceae</taxon>
        <taxon>Amycolatopsis</taxon>
    </lineage>
</organism>
<accession>A0A1I4AJ24</accession>
<keyword evidence="4" id="KW-1185">Reference proteome</keyword>
<sequence length="452" mass="49751">MSAETVEQGIQRAGGAVELLRNSPIRPHTFPVTAEFTNWRSEQRAWRDSCALLDQSHHMTDLYVSGPDASRLLSDLGVNSFAKFTPGKAKQYVAVNHDGQLIGDAVLFHLEEQHFDLVGHPMVLDWVQFNLETGNYDATTERDDNSFDRVSGPPKVYRYELQGPTASAVMEKVIDGPLPDVKFFNMATFTIAGCTVRGLRHGMAGQPGYELFGPWEEGDRVREAILAAGGDFGLVRVGAKAYSAANLESAWIPAPLPAIFSGEKMKAYREWLPTTAMGSLAGSMDSPDIEDYYVTPYDVGYGRLVAFDHDFVGREALEEIAKNPRREKVTLVWNSDDVTEAIGSLYRPGLPAKYIEVPKARYGLHQSDKVLAGGKLAGISMDAGYLANEHVMVSLATVDIEHSEPGTEVTVAWGEDPNSTKPLVEQHKQVEIRATVAPAPYVQFARESYRAL</sequence>
<dbReference type="Gene3D" id="3.30.1360.120">
    <property type="entry name" value="Probable tRNA modification gtpase trme, domain 1"/>
    <property type="match status" value="1"/>
</dbReference>
<dbReference type="Proteomes" id="UP000199025">
    <property type="component" value="Unassembled WGS sequence"/>
</dbReference>
<dbReference type="AlphaFoldDB" id="A0A1I4AJ24"/>
<dbReference type="Pfam" id="PF01571">
    <property type="entry name" value="GCV_T"/>
    <property type="match status" value="1"/>
</dbReference>
<dbReference type="InterPro" id="IPR006222">
    <property type="entry name" value="GCVT_N"/>
</dbReference>
<dbReference type="InterPro" id="IPR027266">
    <property type="entry name" value="TrmE/GcvT-like"/>
</dbReference>
<dbReference type="GO" id="GO:0008168">
    <property type="term" value="F:methyltransferase activity"/>
    <property type="evidence" value="ECO:0007669"/>
    <property type="project" value="UniProtKB-KW"/>
</dbReference>
<dbReference type="EMBL" id="FORP01000024">
    <property type="protein sequence ID" value="SFK56263.1"/>
    <property type="molecule type" value="Genomic_DNA"/>
</dbReference>
<keyword evidence="3" id="KW-0808">Transferase</keyword>
<dbReference type="RefSeq" id="WP_091514184.1">
    <property type="nucleotide sequence ID" value="NZ_CBDQZW010000024.1"/>
</dbReference>
<dbReference type="PIRSF" id="PIRSF006487">
    <property type="entry name" value="GcvT"/>
    <property type="match status" value="1"/>
</dbReference>
<proteinExistence type="predicted"/>
<dbReference type="STRING" id="115433.SAMN05421835_12437"/>
<name>A0A1I4AJ24_9PSEU</name>
<dbReference type="OrthoDB" id="2055370at2"/>
<dbReference type="GO" id="GO:0032259">
    <property type="term" value="P:methylation"/>
    <property type="evidence" value="ECO:0007669"/>
    <property type="project" value="UniProtKB-KW"/>
</dbReference>
<evidence type="ECO:0000313" key="3">
    <source>
        <dbReference type="EMBL" id="SFK56263.1"/>
    </source>
</evidence>
<protein>
    <submittedName>
        <fullName evidence="3">Glycine cleavage system T protein (Aminomethyltransferase)</fullName>
    </submittedName>
</protein>
<dbReference type="PANTHER" id="PTHR43757">
    <property type="entry name" value="AMINOMETHYLTRANSFERASE"/>
    <property type="match status" value="1"/>
</dbReference>